<accession>A0ABR3ATG8</accession>
<proteinExistence type="predicted"/>
<feature type="transmembrane region" description="Helical" evidence="1">
    <location>
        <begin position="131"/>
        <end position="152"/>
    </location>
</feature>
<name>A0ABR3ATG8_PHYBL</name>
<keyword evidence="3" id="KW-1185">Reference proteome</keyword>
<dbReference type="EMBL" id="JBCLYO010000020">
    <property type="protein sequence ID" value="KAL0080358.1"/>
    <property type="molecule type" value="Genomic_DNA"/>
</dbReference>
<organism evidence="2 3">
    <name type="scientific">Phycomyces blakesleeanus</name>
    <dbReference type="NCBI Taxonomy" id="4837"/>
    <lineage>
        <taxon>Eukaryota</taxon>
        <taxon>Fungi</taxon>
        <taxon>Fungi incertae sedis</taxon>
        <taxon>Mucoromycota</taxon>
        <taxon>Mucoromycotina</taxon>
        <taxon>Mucoromycetes</taxon>
        <taxon>Mucorales</taxon>
        <taxon>Phycomycetaceae</taxon>
        <taxon>Phycomyces</taxon>
    </lineage>
</organism>
<feature type="transmembrane region" description="Helical" evidence="1">
    <location>
        <begin position="107"/>
        <end position="125"/>
    </location>
</feature>
<evidence type="ECO:0000256" key="1">
    <source>
        <dbReference type="SAM" id="Phobius"/>
    </source>
</evidence>
<keyword evidence="1" id="KW-0472">Membrane</keyword>
<keyword evidence="1" id="KW-1133">Transmembrane helix</keyword>
<keyword evidence="1" id="KW-0812">Transmembrane</keyword>
<evidence type="ECO:0000313" key="2">
    <source>
        <dbReference type="EMBL" id="KAL0080358.1"/>
    </source>
</evidence>
<reference evidence="2 3" key="1">
    <citation type="submission" date="2024-04" db="EMBL/GenBank/DDBJ databases">
        <title>Symmetric and asymmetric DNA N6-adenine methylation regulates different biological responses in Mucorales.</title>
        <authorList>
            <consortium name="Lawrence Berkeley National Laboratory"/>
            <person name="Lax C."/>
            <person name="Mondo S.J."/>
            <person name="Osorio-Concepcion M."/>
            <person name="Muszewska A."/>
            <person name="Corrochano-Luque M."/>
            <person name="Gutierrez G."/>
            <person name="Riley R."/>
            <person name="Lipzen A."/>
            <person name="Guo J."/>
            <person name="Hundley H."/>
            <person name="Amirebrahimi M."/>
            <person name="Ng V."/>
            <person name="Lorenzo-Gutierrez D."/>
            <person name="Binder U."/>
            <person name="Yang J."/>
            <person name="Song Y."/>
            <person name="Canovas D."/>
            <person name="Navarro E."/>
            <person name="Freitag M."/>
            <person name="Gabaldon T."/>
            <person name="Grigoriev I.V."/>
            <person name="Corrochano L.M."/>
            <person name="Nicolas F.E."/>
            <person name="Garre V."/>
        </authorList>
    </citation>
    <scope>NUCLEOTIDE SEQUENCE [LARGE SCALE GENOMIC DNA]</scope>
    <source>
        <strain evidence="2 3">L51</strain>
    </source>
</reference>
<comment type="caution">
    <text evidence="2">The sequence shown here is derived from an EMBL/GenBank/DDBJ whole genome shotgun (WGS) entry which is preliminary data.</text>
</comment>
<evidence type="ECO:0000313" key="3">
    <source>
        <dbReference type="Proteomes" id="UP001448207"/>
    </source>
</evidence>
<gene>
    <name evidence="2" type="ORF">J3Q64DRAFT_1824163</name>
</gene>
<dbReference type="Proteomes" id="UP001448207">
    <property type="component" value="Unassembled WGS sequence"/>
</dbReference>
<protein>
    <submittedName>
        <fullName evidence="2">Uncharacterized protein</fullName>
    </submittedName>
</protein>
<sequence>MDPKACYEYSLGHNPIPMTLLPGQHLSACRCPTQNSLLSNHYLCVSLFLIIESGYKKLLNIKLSQDTKDYVNLTHQSECSKRTRNDRQDMSLVFVFKFYRNIVKRRSFDLFNLIVFINVITGDFQVKGINIQSIFALILLLCFHLAITKCCLNIRVADF</sequence>